<evidence type="ECO:0000313" key="2">
    <source>
        <dbReference type="EMBL" id="NYZ19705.1"/>
    </source>
</evidence>
<evidence type="ECO:0000256" key="1">
    <source>
        <dbReference type="SAM" id="MobiDB-lite"/>
    </source>
</evidence>
<evidence type="ECO:0000313" key="3">
    <source>
        <dbReference type="Proteomes" id="UP000584642"/>
    </source>
</evidence>
<comment type="caution">
    <text evidence="2">The sequence shown here is derived from an EMBL/GenBank/DDBJ whole genome shotgun (WGS) entry which is preliminary data.</text>
</comment>
<gene>
    <name evidence="2" type="ORF">HND93_08275</name>
</gene>
<reference evidence="2 3" key="1">
    <citation type="submission" date="2020-05" db="EMBL/GenBank/DDBJ databases">
        <title>Azospirillum oleiclasticum sp. nov, a nitrogen-fixing and heavy crude oil-emulsifying bacterium isolated from the crude oil of Yumen Oilfield.</title>
        <authorList>
            <person name="Wu D."/>
            <person name="Cai M."/>
            <person name="Zhang X."/>
        </authorList>
    </citation>
    <scope>NUCLEOTIDE SEQUENCE [LARGE SCALE GENOMIC DNA]</scope>
    <source>
        <strain evidence="2 3">ROY-1-1-2</strain>
    </source>
</reference>
<protein>
    <submittedName>
        <fullName evidence="2">Biotin-independent malonate decarboxylase subunit gamma</fullName>
    </submittedName>
</protein>
<accession>A0ABX2T7D9</accession>
<sequence length="239" mass="25477">MIAHPTDRLLDALFERHDVRHEDNMVIAGEGWLDGRAVAVIGTTDRAFIGVETALALADHVLAVLRDHPGRPILLIVDNGGQRLSRWDELMGNNGVIAHLTTCLDFARRNGHRVVGVVHGLAVSGGFMATGMATAACHALPGAELRVMVPDAMARITRIPLDRLMALFETQPVLAPGAENFVRIGGLHGVWEGDPREGLRAALDATDPEDDPRRRLGAERGGRGRAADVAALVRAGAGA</sequence>
<dbReference type="Proteomes" id="UP000584642">
    <property type="component" value="Unassembled WGS sequence"/>
</dbReference>
<dbReference type="InterPro" id="IPR029045">
    <property type="entry name" value="ClpP/crotonase-like_dom_sf"/>
</dbReference>
<dbReference type="RefSeq" id="WP_180281476.1">
    <property type="nucleotide sequence ID" value="NZ_JABFDB010000004.1"/>
</dbReference>
<dbReference type="SUPFAM" id="SSF52096">
    <property type="entry name" value="ClpP/crotonase"/>
    <property type="match status" value="1"/>
</dbReference>
<proteinExistence type="predicted"/>
<name>A0ABX2T7D9_9PROT</name>
<dbReference type="Pfam" id="PF06833">
    <property type="entry name" value="MdcE"/>
    <property type="match status" value="1"/>
</dbReference>
<organism evidence="2 3">
    <name type="scientific">Azospirillum oleiclasticum</name>
    <dbReference type="NCBI Taxonomy" id="2735135"/>
    <lineage>
        <taxon>Bacteria</taxon>
        <taxon>Pseudomonadati</taxon>
        <taxon>Pseudomonadota</taxon>
        <taxon>Alphaproteobacteria</taxon>
        <taxon>Rhodospirillales</taxon>
        <taxon>Azospirillaceae</taxon>
        <taxon>Azospirillum</taxon>
    </lineage>
</organism>
<keyword evidence="3" id="KW-1185">Reference proteome</keyword>
<dbReference type="EMBL" id="JABFDB010000004">
    <property type="protein sequence ID" value="NYZ19705.1"/>
    <property type="molecule type" value="Genomic_DNA"/>
</dbReference>
<feature type="compositionally biased region" description="Basic and acidic residues" evidence="1">
    <location>
        <begin position="211"/>
        <end position="223"/>
    </location>
</feature>
<dbReference type="Gene3D" id="3.90.226.10">
    <property type="entry name" value="2-enoyl-CoA Hydratase, Chain A, domain 1"/>
    <property type="match status" value="1"/>
</dbReference>
<feature type="region of interest" description="Disordered" evidence="1">
    <location>
        <begin position="202"/>
        <end position="223"/>
    </location>
</feature>